<keyword evidence="4" id="KW-0067">ATP-binding</keyword>
<dbReference type="CDD" id="cd17921">
    <property type="entry name" value="DEXHc_Ski2"/>
    <property type="match status" value="1"/>
</dbReference>
<feature type="domain" description="Helicase C-terminal" evidence="6">
    <location>
        <begin position="220"/>
        <end position="400"/>
    </location>
</feature>
<dbReference type="SMART" id="SM00487">
    <property type="entry name" value="DEXDc"/>
    <property type="match status" value="1"/>
</dbReference>
<dbReference type="Gene3D" id="3.40.50.300">
    <property type="entry name" value="P-loop containing nucleotide triphosphate hydrolases"/>
    <property type="match status" value="2"/>
</dbReference>
<protein>
    <submittedName>
        <fullName evidence="7">DEAD/DEAH box helicase</fullName>
    </submittedName>
</protein>
<dbReference type="Pfam" id="PF00271">
    <property type="entry name" value="Helicase_C"/>
    <property type="match status" value="1"/>
</dbReference>
<dbReference type="Pfam" id="PF00270">
    <property type="entry name" value="DEAD"/>
    <property type="match status" value="1"/>
</dbReference>
<evidence type="ECO:0000313" key="8">
    <source>
        <dbReference type="Proteomes" id="UP000621454"/>
    </source>
</evidence>
<dbReference type="GO" id="GO:0016787">
    <property type="term" value="F:hydrolase activity"/>
    <property type="evidence" value="ECO:0007669"/>
    <property type="project" value="UniProtKB-KW"/>
</dbReference>
<reference evidence="7" key="2">
    <citation type="submission" date="2020-09" db="EMBL/GenBank/DDBJ databases">
        <authorList>
            <person name="Sun Q."/>
            <person name="Zhou Y."/>
        </authorList>
    </citation>
    <scope>NUCLEOTIDE SEQUENCE</scope>
    <source>
        <strain evidence="7">CGMCC 1.12827</strain>
    </source>
</reference>
<accession>A0A916T2M6</accession>
<evidence type="ECO:0000313" key="7">
    <source>
        <dbReference type="EMBL" id="GGB25914.1"/>
    </source>
</evidence>
<dbReference type="InterPro" id="IPR027417">
    <property type="entry name" value="P-loop_NTPase"/>
</dbReference>
<dbReference type="SMART" id="SM00490">
    <property type="entry name" value="HELICc"/>
    <property type="match status" value="1"/>
</dbReference>
<dbReference type="PANTHER" id="PTHR12131:SF1">
    <property type="entry name" value="ATP-DEPENDENT RNA HELICASE SUPV3L1, MITOCHONDRIAL-RELATED"/>
    <property type="match status" value="1"/>
</dbReference>
<dbReference type="InterPro" id="IPR021904">
    <property type="entry name" value="DUF3516"/>
</dbReference>
<reference evidence="7" key="1">
    <citation type="journal article" date="2014" name="Int. J. Syst. Evol. Microbiol.">
        <title>Complete genome sequence of Corynebacterium casei LMG S-19264T (=DSM 44701T), isolated from a smear-ripened cheese.</title>
        <authorList>
            <consortium name="US DOE Joint Genome Institute (JGI-PGF)"/>
            <person name="Walter F."/>
            <person name="Albersmeier A."/>
            <person name="Kalinowski J."/>
            <person name="Ruckert C."/>
        </authorList>
    </citation>
    <scope>NUCLEOTIDE SEQUENCE</scope>
    <source>
        <strain evidence="7">CGMCC 1.12827</strain>
    </source>
</reference>
<proteinExistence type="predicted"/>
<gene>
    <name evidence="7" type="ORF">GCM10011489_12600</name>
</gene>
<dbReference type="InterPro" id="IPR050699">
    <property type="entry name" value="RNA-DNA_Helicase"/>
</dbReference>
<evidence type="ECO:0000256" key="2">
    <source>
        <dbReference type="ARBA" id="ARBA00022801"/>
    </source>
</evidence>
<keyword evidence="2" id="KW-0378">Hydrolase</keyword>
<evidence type="ECO:0000256" key="1">
    <source>
        <dbReference type="ARBA" id="ARBA00022741"/>
    </source>
</evidence>
<dbReference type="Pfam" id="PF12029">
    <property type="entry name" value="DUF3516"/>
    <property type="match status" value="1"/>
</dbReference>
<dbReference type="GO" id="GO:0003676">
    <property type="term" value="F:nucleic acid binding"/>
    <property type="evidence" value="ECO:0007669"/>
    <property type="project" value="InterPro"/>
</dbReference>
<evidence type="ECO:0000259" key="5">
    <source>
        <dbReference type="PROSITE" id="PS51192"/>
    </source>
</evidence>
<dbReference type="SUPFAM" id="SSF52540">
    <property type="entry name" value="P-loop containing nucleoside triphosphate hydrolases"/>
    <property type="match status" value="1"/>
</dbReference>
<dbReference type="InterPro" id="IPR011545">
    <property type="entry name" value="DEAD/DEAH_box_helicase_dom"/>
</dbReference>
<dbReference type="PROSITE" id="PS51194">
    <property type="entry name" value="HELICASE_CTER"/>
    <property type="match status" value="1"/>
</dbReference>
<sequence>MTAEPLVAAVDADADTVFDRFTDWWSGRGIELYPAQEEALIELVSGDNVILSTPTGSGKSLVASGAIFAALSRGERSFYTAPIKALVSEKFFDLCEQFGADNVGMLTGDAAVNTGAPIICATAEILANIALREGDSAPVGLVVMDEFHYYGESDRGWAWQVPLIELPHAQFLLMSATLGDVDFFVDDLTRRTGRTTTAITGTQRPVPLSYDYVRTPVHETIETLIADKQAPVYVVHFTQAAAVERAQALLSANICTREERDAIAEAIGDFRFSAGFGKTLSKLVRAGIGVHHAGMLPRYRRLVERLAQQGLLRVIAGTDTLGVGVNVPIRTVLFTGLTKFDGNRVRHLRAREFHQIAGRAGRAGFDTEGFVVAQAPEHDVENARAEAKVAADPKRRKKITKKKAPEGFVSWGEGTFEKLIAAPPEPLRSHFRVSTAMIMDVIARPGDCFAAMRHLLEDNHEPRERQRRHILHTVELYRGLLDAGIVVRRDPSAPSSDPRWDGKNVELTADLPDDIALTRPLSEFALAAFELLDADAPDHALDVISVIEATVDDPRPVLMAQRSAARDAAMAEMKADGVEYEERMAELAEITWPMPLADLIDAGFTIYRSAHPWVSSPPSPKSVLRMMIEEGMDFNDLIARFSLARSEGVVLRYLTDVYRVLRQGLPSSVRDDEIDEITAWLGQLIRGVDSSLIDEWDALIHPGEPDAPAQQPRFAGPDVRGWRRALRTKMFQIVVLLAREDYTQLRARYPDVDWEDEFDEYFAEYDSVGAGPDARGPALFGVDESGDEWHLRQTIDDPAGDHGWAITARADAPTTPDAEPELRDVAIIAG</sequence>
<keyword evidence="8" id="KW-1185">Reference proteome</keyword>
<dbReference type="PROSITE" id="PS51192">
    <property type="entry name" value="HELICASE_ATP_BIND_1"/>
    <property type="match status" value="1"/>
</dbReference>
<comment type="caution">
    <text evidence="7">The sequence shown here is derived from an EMBL/GenBank/DDBJ whole genome shotgun (WGS) entry which is preliminary data.</text>
</comment>
<dbReference type="GO" id="GO:0004386">
    <property type="term" value="F:helicase activity"/>
    <property type="evidence" value="ECO:0007669"/>
    <property type="project" value="UniProtKB-KW"/>
</dbReference>
<dbReference type="PANTHER" id="PTHR12131">
    <property type="entry name" value="ATP-DEPENDENT RNA AND DNA HELICASE"/>
    <property type="match status" value="1"/>
</dbReference>
<dbReference type="InterPro" id="IPR001650">
    <property type="entry name" value="Helicase_C-like"/>
</dbReference>
<feature type="domain" description="Helicase ATP-binding" evidence="5">
    <location>
        <begin position="40"/>
        <end position="196"/>
    </location>
</feature>
<keyword evidence="3 7" id="KW-0347">Helicase</keyword>
<dbReference type="RefSeq" id="WP_188585735.1">
    <property type="nucleotide sequence ID" value="NZ_BMGC01000006.1"/>
</dbReference>
<organism evidence="7 8">
    <name type="scientific">Gordonia jinhuaensis</name>
    <dbReference type="NCBI Taxonomy" id="1517702"/>
    <lineage>
        <taxon>Bacteria</taxon>
        <taxon>Bacillati</taxon>
        <taxon>Actinomycetota</taxon>
        <taxon>Actinomycetes</taxon>
        <taxon>Mycobacteriales</taxon>
        <taxon>Gordoniaceae</taxon>
        <taxon>Gordonia</taxon>
    </lineage>
</organism>
<dbReference type="GO" id="GO:0005524">
    <property type="term" value="F:ATP binding"/>
    <property type="evidence" value="ECO:0007669"/>
    <property type="project" value="UniProtKB-KW"/>
</dbReference>
<dbReference type="InterPro" id="IPR014001">
    <property type="entry name" value="Helicase_ATP-bd"/>
</dbReference>
<keyword evidence="1" id="KW-0547">Nucleotide-binding</keyword>
<name>A0A916T2M6_9ACTN</name>
<dbReference type="EMBL" id="BMGC01000006">
    <property type="protein sequence ID" value="GGB25914.1"/>
    <property type="molecule type" value="Genomic_DNA"/>
</dbReference>
<dbReference type="Proteomes" id="UP000621454">
    <property type="component" value="Unassembled WGS sequence"/>
</dbReference>
<evidence type="ECO:0000259" key="6">
    <source>
        <dbReference type="PROSITE" id="PS51194"/>
    </source>
</evidence>
<evidence type="ECO:0000256" key="3">
    <source>
        <dbReference type="ARBA" id="ARBA00022806"/>
    </source>
</evidence>
<evidence type="ECO:0000256" key="4">
    <source>
        <dbReference type="ARBA" id="ARBA00022840"/>
    </source>
</evidence>
<dbReference type="AlphaFoldDB" id="A0A916T2M6"/>